<dbReference type="InterPro" id="IPR029064">
    <property type="entry name" value="Ribosomal_eL30-like_sf"/>
</dbReference>
<name>A0A3N2BFI7_9MICO</name>
<dbReference type="SUPFAM" id="SSF75217">
    <property type="entry name" value="alpha/beta knot"/>
    <property type="match status" value="1"/>
</dbReference>
<dbReference type="InterPro" id="IPR054578">
    <property type="entry name" value="SpoU_sub_bind-like_N"/>
</dbReference>
<evidence type="ECO:0000256" key="2">
    <source>
        <dbReference type="ARBA" id="ARBA00022679"/>
    </source>
</evidence>
<dbReference type="PANTHER" id="PTHR43191">
    <property type="entry name" value="RRNA METHYLTRANSFERASE 3"/>
    <property type="match status" value="1"/>
</dbReference>
<gene>
    <name evidence="5" type="ORF">EDD31_2213</name>
</gene>
<dbReference type="InterPro" id="IPR029028">
    <property type="entry name" value="Alpha/beta_knot_MTases"/>
</dbReference>
<sequence>MRRITRPNAQFQVWEALLHNRNKRQRAGEFVVQGVRPINLALEYGWQVRAVVYDAERTLSRWALGVLERVPTGHVAMAPELLAQLSGKDEEVPELVIVVGLPEDDFARITVTEERPFLGVVFDRPTTPGNVGTIARSVDAFGGGALIITGHSADPYDPRSVRASTGSLFAVPVVRAASHQVVIEWVDGLRAAGSPLRVVGTDEQGSAVIAEADLTGPTLLVIGNETHGVSSGWREACDVMVRIPIGGAASSLNAASAATVALYEAARQRG</sequence>
<dbReference type="OrthoDB" id="9785673at2"/>
<dbReference type="GO" id="GO:0006396">
    <property type="term" value="P:RNA processing"/>
    <property type="evidence" value="ECO:0007669"/>
    <property type="project" value="InterPro"/>
</dbReference>
<dbReference type="EMBL" id="RKHK01000001">
    <property type="protein sequence ID" value="ROR73824.1"/>
    <property type="molecule type" value="Genomic_DNA"/>
</dbReference>
<evidence type="ECO:0000259" key="4">
    <source>
        <dbReference type="Pfam" id="PF22655"/>
    </source>
</evidence>
<keyword evidence="6" id="KW-1185">Reference proteome</keyword>
<dbReference type="InterPro" id="IPR029026">
    <property type="entry name" value="tRNA_m1G_MTases_N"/>
</dbReference>
<feature type="domain" description="SpoU L30e-like N-terminal" evidence="4">
    <location>
        <begin position="8"/>
        <end position="97"/>
    </location>
</feature>
<dbReference type="Gene3D" id="3.30.1330.30">
    <property type="match status" value="1"/>
</dbReference>
<proteinExistence type="predicted"/>
<evidence type="ECO:0000313" key="5">
    <source>
        <dbReference type="EMBL" id="ROR73824.1"/>
    </source>
</evidence>
<organism evidence="5 6">
    <name type="scientific">Bogoriella caseilytica</name>
    <dbReference type="NCBI Taxonomy" id="56055"/>
    <lineage>
        <taxon>Bacteria</taxon>
        <taxon>Bacillati</taxon>
        <taxon>Actinomycetota</taxon>
        <taxon>Actinomycetes</taxon>
        <taxon>Micrococcales</taxon>
        <taxon>Bogoriellaceae</taxon>
        <taxon>Bogoriella</taxon>
    </lineage>
</organism>
<comment type="caution">
    <text evidence="5">The sequence shown here is derived from an EMBL/GenBank/DDBJ whole genome shotgun (WGS) entry which is preliminary data.</text>
</comment>
<dbReference type="RefSeq" id="WP_123304199.1">
    <property type="nucleotide sequence ID" value="NZ_RKHK01000001.1"/>
</dbReference>
<evidence type="ECO:0000313" key="6">
    <source>
        <dbReference type="Proteomes" id="UP000280668"/>
    </source>
</evidence>
<reference evidence="5 6" key="1">
    <citation type="submission" date="2018-11" db="EMBL/GenBank/DDBJ databases">
        <title>Sequencing the genomes of 1000 actinobacteria strains.</title>
        <authorList>
            <person name="Klenk H.-P."/>
        </authorList>
    </citation>
    <scope>NUCLEOTIDE SEQUENCE [LARGE SCALE GENOMIC DNA]</scope>
    <source>
        <strain evidence="5 6">DSM 11294</strain>
    </source>
</reference>
<dbReference type="Pfam" id="PF22655">
    <property type="entry name" value="SpoU_sub_bind_like"/>
    <property type="match status" value="1"/>
</dbReference>
<evidence type="ECO:0000256" key="1">
    <source>
        <dbReference type="ARBA" id="ARBA00022603"/>
    </source>
</evidence>
<dbReference type="GO" id="GO:0032259">
    <property type="term" value="P:methylation"/>
    <property type="evidence" value="ECO:0007669"/>
    <property type="project" value="UniProtKB-KW"/>
</dbReference>
<dbReference type="Proteomes" id="UP000280668">
    <property type="component" value="Unassembled WGS sequence"/>
</dbReference>
<protein>
    <submittedName>
        <fullName evidence="5">TrmH family RNA methyltransferase</fullName>
    </submittedName>
</protein>
<accession>A0A3N2BFI7</accession>
<evidence type="ECO:0000259" key="3">
    <source>
        <dbReference type="Pfam" id="PF00588"/>
    </source>
</evidence>
<dbReference type="SUPFAM" id="SSF55315">
    <property type="entry name" value="L30e-like"/>
    <property type="match status" value="1"/>
</dbReference>
<dbReference type="Pfam" id="PF00588">
    <property type="entry name" value="SpoU_methylase"/>
    <property type="match status" value="1"/>
</dbReference>
<dbReference type="GO" id="GO:0003723">
    <property type="term" value="F:RNA binding"/>
    <property type="evidence" value="ECO:0007669"/>
    <property type="project" value="InterPro"/>
</dbReference>
<keyword evidence="1 5" id="KW-0489">Methyltransferase</keyword>
<keyword evidence="2 5" id="KW-0808">Transferase</keyword>
<dbReference type="AlphaFoldDB" id="A0A3N2BFI7"/>
<dbReference type="InterPro" id="IPR051259">
    <property type="entry name" value="rRNA_Methyltransferase"/>
</dbReference>
<feature type="domain" description="tRNA/rRNA methyltransferase SpoU type" evidence="3">
    <location>
        <begin position="120"/>
        <end position="263"/>
    </location>
</feature>
<dbReference type="InterPro" id="IPR001537">
    <property type="entry name" value="SpoU_MeTrfase"/>
</dbReference>
<dbReference type="GO" id="GO:0008173">
    <property type="term" value="F:RNA methyltransferase activity"/>
    <property type="evidence" value="ECO:0007669"/>
    <property type="project" value="InterPro"/>
</dbReference>
<dbReference type="PANTHER" id="PTHR43191:SF2">
    <property type="entry name" value="RRNA METHYLTRANSFERASE 3, MITOCHONDRIAL"/>
    <property type="match status" value="1"/>
</dbReference>
<dbReference type="Gene3D" id="3.40.1280.10">
    <property type="match status" value="1"/>
</dbReference>